<comment type="caution">
    <text evidence="5">The sequence shown here is derived from an EMBL/GenBank/DDBJ whole genome shotgun (WGS) entry which is preliminary data.</text>
</comment>
<dbReference type="Pfam" id="PF00335">
    <property type="entry name" value="Tetraspanin"/>
    <property type="match status" value="1"/>
</dbReference>
<evidence type="ECO:0000256" key="2">
    <source>
        <dbReference type="ARBA" id="ARBA00022692"/>
    </source>
</evidence>
<protein>
    <submittedName>
        <fullName evidence="5">Uncharacterized protein</fullName>
    </submittedName>
</protein>
<dbReference type="Gene3D" id="1.10.1450.10">
    <property type="entry name" value="Tetraspanin"/>
    <property type="match status" value="1"/>
</dbReference>
<evidence type="ECO:0000313" key="6">
    <source>
        <dbReference type="Proteomes" id="UP001160148"/>
    </source>
</evidence>
<organism evidence="5 6">
    <name type="scientific">Macrosiphum euphorbiae</name>
    <name type="common">potato aphid</name>
    <dbReference type="NCBI Taxonomy" id="13131"/>
    <lineage>
        <taxon>Eukaryota</taxon>
        <taxon>Metazoa</taxon>
        <taxon>Ecdysozoa</taxon>
        <taxon>Arthropoda</taxon>
        <taxon>Hexapoda</taxon>
        <taxon>Insecta</taxon>
        <taxon>Pterygota</taxon>
        <taxon>Neoptera</taxon>
        <taxon>Paraneoptera</taxon>
        <taxon>Hemiptera</taxon>
        <taxon>Sternorrhyncha</taxon>
        <taxon>Aphidomorpha</taxon>
        <taxon>Aphidoidea</taxon>
        <taxon>Aphididae</taxon>
        <taxon>Macrosiphini</taxon>
        <taxon>Macrosiphum</taxon>
    </lineage>
</organism>
<dbReference type="EMBL" id="CARXXK010000003">
    <property type="protein sequence ID" value="CAI6361568.1"/>
    <property type="molecule type" value="Genomic_DNA"/>
</dbReference>
<keyword evidence="3" id="KW-1133">Transmembrane helix</keyword>
<dbReference type="InterPro" id="IPR008952">
    <property type="entry name" value="Tetraspanin_EC2_sf"/>
</dbReference>
<dbReference type="InterPro" id="IPR018499">
    <property type="entry name" value="Tetraspanin/Peripherin"/>
</dbReference>
<evidence type="ECO:0000256" key="1">
    <source>
        <dbReference type="ARBA" id="ARBA00004141"/>
    </source>
</evidence>
<evidence type="ECO:0000256" key="4">
    <source>
        <dbReference type="ARBA" id="ARBA00023136"/>
    </source>
</evidence>
<dbReference type="AlphaFoldDB" id="A0AAV0X0D9"/>
<gene>
    <name evidence="5" type="ORF">MEUPH1_LOCUS16737</name>
</gene>
<evidence type="ECO:0000256" key="3">
    <source>
        <dbReference type="ARBA" id="ARBA00022989"/>
    </source>
</evidence>
<dbReference type="GO" id="GO:0016020">
    <property type="term" value="C:membrane"/>
    <property type="evidence" value="ECO:0007669"/>
    <property type="project" value="UniProtKB-SubCell"/>
</dbReference>
<accession>A0AAV0X0D9</accession>
<keyword evidence="2" id="KW-0812">Transmembrane</keyword>
<reference evidence="5 6" key="1">
    <citation type="submission" date="2023-01" db="EMBL/GenBank/DDBJ databases">
        <authorList>
            <person name="Whitehead M."/>
        </authorList>
    </citation>
    <scope>NUCLEOTIDE SEQUENCE [LARGE SCALE GENOMIC DNA]</scope>
</reference>
<keyword evidence="6" id="KW-1185">Reference proteome</keyword>
<proteinExistence type="predicted"/>
<sequence length="172" mass="19695">MVTAVEAVVLICYCANLQYTLQTISGEVENILTASLCKYATNKNWRLFWNQFQQHYYCCGSYQNTDWYQTAWVSPPSSFSLLKKYTQHNGKFIIPAAPISCCLPDAICDTFTDCEQPDPEKYYQNSCSSIIANQINSISYTRYSLYAILVIQIISAVVKYEGYIENNHNPKL</sequence>
<evidence type="ECO:0000313" key="5">
    <source>
        <dbReference type="EMBL" id="CAI6361568.1"/>
    </source>
</evidence>
<keyword evidence="4" id="KW-0472">Membrane</keyword>
<comment type="subcellular location">
    <subcellularLocation>
        <location evidence="1">Membrane</location>
        <topology evidence="1">Multi-pass membrane protein</topology>
    </subcellularLocation>
</comment>
<name>A0AAV0X0D9_9HEMI</name>
<dbReference type="SUPFAM" id="SSF48652">
    <property type="entry name" value="Tetraspanin"/>
    <property type="match status" value="1"/>
</dbReference>
<dbReference type="Proteomes" id="UP001160148">
    <property type="component" value="Unassembled WGS sequence"/>
</dbReference>